<keyword evidence="5" id="KW-1185">Reference proteome</keyword>
<dbReference type="SUPFAM" id="SSF54826">
    <property type="entry name" value="Enolase N-terminal domain-like"/>
    <property type="match status" value="1"/>
</dbReference>
<feature type="domain" description="Mandelate racemase/muconate lactonizing enzyme C-terminal" evidence="3">
    <location>
        <begin position="390"/>
        <end position="502"/>
    </location>
</feature>
<protein>
    <submittedName>
        <fullName evidence="4">Mandelate racemase/muconate lactonizing enzyme family protein</fullName>
    </submittedName>
</protein>
<dbReference type="SFLD" id="SFLDS00001">
    <property type="entry name" value="Enolase"/>
    <property type="match status" value="1"/>
</dbReference>
<gene>
    <name evidence="4" type="ORF">E1262_28405</name>
</gene>
<dbReference type="Pfam" id="PF13378">
    <property type="entry name" value="MR_MLE_C"/>
    <property type="match status" value="1"/>
</dbReference>
<dbReference type="InterPro" id="IPR029017">
    <property type="entry name" value="Enolase-like_N"/>
</dbReference>
<dbReference type="Gene3D" id="3.20.20.120">
    <property type="entry name" value="Enolase-like C-terminal domain"/>
    <property type="match status" value="1"/>
</dbReference>
<dbReference type="InterPro" id="IPR036849">
    <property type="entry name" value="Enolase-like_C_sf"/>
</dbReference>
<dbReference type="CDD" id="cd03316">
    <property type="entry name" value="MR_like"/>
    <property type="match status" value="1"/>
</dbReference>
<dbReference type="Pfam" id="PF02746">
    <property type="entry name" value="MR_MLE_N"/>
    <property type="match status" value="1"/>
</dbReference>
<evidence type="ECO:0000259" key="3">
    <source>
        <dbReference type="SMART" id="SM00922"/>
    </source>
</evidence>
<dbReference type="InterPro" id="IPR034593">
    <property type="entry name" value="DgoD-like"/>
</dbReference>
<feature type="region of interest" description="Disordered" evidence="2">
    <location>
        <begin position="24"/>
        <end position="45"/>
    </location>
</feature>
<comment type="caution">
    <text evidence="4">The sequence shown here is derived from an EMBL/GenBank/DDBJ whole genome shotgun (WGS) entry which is preliminary data.</text>
</comment>
<evidence type="ECO:0000256" key="2">
    <source>
        <dbReference type="SAM" id="MobiDB-lite"/>
    </source>
</evidence>
<dbReference type="Gene3D" id="3.30.390.10">
    <property type="entry name" value="Enolase-like, N-terminal domain"/>
    <property type="match status" value="1"/>
</dbReference>
<dbReference type="PANTHER" id="PTHR48080">
    <property type="entry name" value="D-GALACTONATE DEHYDRATASE-RELATED"/>
    <property type="match status" value="1"/>
</dbReference>
<dbReference type="PANTHER" id="PTHR48080:SF2">
    <property type="entry name" value="D-GALACTONATE DEHYDRATASE"/>
    <property type="match status" value="1"/>
</dbReference>
<evidence type="ECO:0000313" key="5">
    <source>
        <dbReference type="Proteomes" id="UP000295217"/>
    </source>
</evidence>
<proteinExistence type="predicted"/>
<dbReference type="AlphaFoldDB" id="A0A4R4ZYE7"/>
<feature type="region of interest" description="Disordered" evidence="2">
    <location>
        <begin position="105"/>
        <end position="133"/>
    </location>
</feature>
<dbReference type="SUPFAM" id="SSF51604">
    <property type="entry name" value="Enolase C-terminal domain-like"/>
    <property type="match status" value="1"/>
</dbReference>
<dbReference type="SMART" id="SM00922">
    <property type="entry name" value="MR_MLE"/>
    <property type="match status" value="1"/>
</dbReference>
<accession>A0A4R4ZYE7</accession>
<dbReference type="InterPro" id="IPR013341">
    <property type="entry name" value="Mandelate_racemase_N_dom"/>
</dbReference>
<dbReference type="InterPro" id="IPR013342">
    <property type="entry name" value="Mandelate_racemase_C"/>
</dbReference>
<evidence type="ECO:0000256" key="1">
    <source>
        <dbReference type="ARBA" id="ARBA00023239"/>
    </source>
</evidence>
<dbReference type="InterPro" id="IPR018110">
    <property type="entry name" value="Mandel_Rmase/mucon_lact_enz_CS"/>
</dbReference>
<organism evidence="4 5">
    <name type="scientific">Jiangella aurantiaca</name>
    <dbReference type="NCBI Taxonomy" id="2530373"/>
    <lineage>
        <taxon>Bacteria</taxon>
        <taxon>Bacillati</taxon>
        <taxon>Actinomycetota</taxon>
        <taxon>Actinomycetes</taxon>
        <taxon>Jiangellales</taxon>
        <taxon>Jiangellaceae</taxon>
        <taxon>Jiangella</taxon>
    </lineage>
</organism>
<dbReference type="OrthoDB" id="5241672at2"/>
<dbReference type="GO" id="GO:0009063">
    <property type="term" value="P:amino acid catabolic process"/>
    <property type="evidence" value="ECO:0007669"/>
    <property type="project" value="InterPro"/>
</dbReference>
<evidence type="ECO:0000313" key="4">
    <source>
        <dbReference type="EMBL" id="TDD64418.1"/>
    </source>
</evidence>
<dbReference type="PROSITE" id="PS00908">
    <property type="entry name" value="MR_MLE_1"/>
    <property type="match status" value="1"/>
</dbReference>
<dbReference type="InterPro" id="IPR029065">
    <property type="entry name" value="Enolase_C-like"/>
</dbReference>
<keyword evidence="1" id="KW-0456">Lyase</keyword>
<reference evidence="4 5" key="1">
    <citation type="submission" date="2019-02" db="EMBL/GenBank/DDBJ databases">
        <title>Draft genome sequences of novel Actinobacteria.</title>
        <authorList>
            <person name="Sahin N."/>
            <person name="Ay H."/>
            <person name="Saygin H."/>
        </authorList>
    </citation>
    <scope>NUCLEOTIDE SEQUENCE [LARGE SCALE GENOMIC DNA]</scope>
    <source>
        <strain evidence="4 5">8K307</strain>
    </source>
</reference>
<dbReference type="EMBL" id="SMLB01000069">
    <property type="protein sequence ID" value="TDD64418.1"/>
    <property type="molecule type" value="Genomic_DNA"/>
</dbReference>
<sequence length="637" mass="67616">MDLLHLVDVPGAGPDVQAALDRRAHRQPDRLDQVGQHRVARRPGDGQVERGVQLGVADRVVHRRAHLVDQLAQRGDVVGGGPVRGQPGRLGLDAAADLQQLDRRDVLQPGGEVDVGGQRRRGQRPDHRADPIDDLDDALDLQRAQRLAHDGAADAELRRQLGLWRERLADADPALLDVGEQRLDDQIGQALPLHAAGTPFDHERKHSRQAIGQLDSSTCSRADCRTNGNRREEGSVRIRSVSTAVVAANFDWTIVQIETDDGLVGWGECFFAPGMTSIVTELAELLIGHDPRDVNRLTNRLYAAGSGAGSAGGILLNAISGIDGALWDLTARAHGAPLWRLLGGRFHDSVRVYADCHGSSALMSLGPLLQLRPSGRMLFDPGAETEPLDLDLVAENAAAAVALGFDAVKFDVDVPGLVPVSAGGRRLQPSALDLLVKLIAAIKRGTAGAAEIALDCHWRYDLPTARAIAERCADAGLLWLEDPLAVENGDGLRELARSTSVPLATGENLYRWAGFAPLLRDQAVAVVTPDLGKVGGLAEARLIGQTADAAGLAVAPHNIAGPVGTAFAAQVSATLPNLLALEYHAMSVPFFDELIGGGPLIEGGRIAMTERPGIGVEVDVDAVRRHAKPGEPVFGDG</sequence>
<name>A0A4R4ZYE7_9ACTN</name>
<dbReference type="Proteomes" id="UP000295217">
    <property type="component" value="Unassembled WGS sequence"/>
</dbReference>
<dbReference type="GO" id="GO:0016829">
    <property type="term" value="F:lyase activity"/>
    <property type="evidence" value="ECO:0007669"/>
    <property type="project" value="UniProtKB-KW"/>
</dbReference>
<dbReference type="SFLD" id="SFLDG00179">
    <property type="entry name" value="mandelate_racemase"/>
    <property type="match status" value="1"/>
</dbReference>